<dbReference type="AlphaFoldDB" id="A0AAD3CE62"/>
<name>A0AAD3CE62_9STRA</name>
<reference evidence="4 5" key="1">
    <citation type="journal article" date="2021" name="Sci. Rep.">
        <title>The genome of the diatom Chaetoceros tenuissimus carries an ancient integrated fragment of an extant virus.</title>
        <authorList>
            <person name="Hongo Y."/>
            <person name="Kimura K."/>
            <person name="Takaki Y."/>
            <person name="Yoshida Y."/>
            <person name="Baba S."/>
            <person name="Kobayashi G."/>
            <person name="Nagasaki K."/>
            <person name="Hano T."/>
            <person name="Tomaru Y."/>
        </authorList>
    </citation>
    <scope>NUCLEOTIDE SEQUENCE [LARGE SCALE GENOMIC DNA]</scope>
    <source>
        <strain evidence="4 5">NIES-3715</strain>
    </source>
</reference>
<feature type="compositionally biased region" description="Basic and acidic residues" evidence="1">
    <location>
        <begin position="342"/>
        <end position="358"/>
    </location>
</feature>
<keyword evidence="2" id="KW-1133">Transmembrane helix</keyword>
<accession>A0AAD3CE62</accession>
<sequence length="372" mass="41704">MLQFCKLFLLSCLVFSSAEASSAKSRELGYSSYWSSSTTSPPTTSYPTVAPTYSPTNGTDAPTKAPHVQYHGRGYNISDYYPDMDDDQFDYKMMEQQLRAEFEGKTIAEYNFEEILWFAMMVTMAAVLASIPIFLFVKAREQKRFNMKHMDKFLDDDGDMSVYSAYSASTFGSRSLYDSSTHGYSHSSTFTYDEEDARSTRSCESEEDYKYKAPAIQEKVEEKVASVSKLDEEEQRTTALIENHNVEDHSTTTKNVVQDSTVEVKSTEEDEEVSDILSTDKKESEIGEESMSGNVVLSSEEVVEHDETSTDKCASAVVVEMGAAEDNADNLSTIGENVNESTDNKVCSENDMAKPMDLHENNCREDVNEVES</sequence>
<dbReference type="EMBL" id="BLLK01000019">
    <property type="protein sequence ID" value="GFH44156.1"/>
    <property type="molecule type" value="Genomic_DNA"/>
</dbReference>
<keyword evidence="2" id="KW-0472">Membrane</keyword>
<organism evidence="4 5">
    <name type="scientific">Chaetoceros tenuissimus</name>
    <dbReference type="NCBI Taxonomy" id="426638"/>
    <lineage>
        <taxon>Eukaryota</taxon>
        <taxon>Sar</taxon>
        <taxon>Stramenopiles</taxon>
        <taxon>Ochrophyta</taxon>
        <taxon>Bacillariophyta</taxon>
        <taxon>Coscinodiscophyceae</taxon>
        <taxon>Chaetocerotophycidae</taxon>
        <taxon>Chaetocerotales</taxon>
        <taxon>Chaetocerotaceae</taxon>
        <taxon>Chaetoceros</taxon>
    </lineage>
</organism>
<dbReference type="Proteomes" id="UP001054902">
    <property type="component" value="Unassembled WGS sequence"/>
</dbReference>
<evidence type="ECO:0000313" key="5">
    <source>
        <dbReference type="Proteomes" id="UP001054902"/>
    </source>
</evidence>
<gene>
    <name evidence="4" type="ORF">CTEN210_00630</name>
</gene>
<protein>
    <submittedName>
        <fullName evidence="4">Uncharacterized protein</fullName>
    </submittedName>
</protein>
<feature type="compositionally biased region" description="Polar residues" evidence="1">
    <location>
        <begin position="252"/>
        <end position="264"/>
    </location>
</feature>
<feature type="transmembrane region" description="Helical" evidence="2">
    <location>
        <begin position="115"/>
        <end position="137"/>
    </location>
</feature>
<feature type="chain" id="PRO_5042296897" evidence="3">
    <location>
        <begin position="21"/>
        <end position="372"/>
    </location>
</feature>
<proteinExistence type="predicted"/>
<feature type="compositionally biased region" description="Polar residues" evidence="1">
    <location>
        <begin position="329"/>
        <end position="341"/>
    </location>
</feature>
<evidence type="ECO:0000313" key="4">
    <source>
        <dbReference type="EMBL" id="GFH44156.1"/>
    </source>
</evidence>
<evidence type="ECO:0000256" key="1">
    <source>
        <dbReference type="SAM" id="MobiDB-lite"/>
    </source>
</evidence>
<evidence type="ECO:0000256" key="2">
    <source>
        <dbReference type="SAM" id="Phobius"/>
    </source>
</evidence>
<keyword evidence="3" id="KW-0732">Signal</keyword>
<feature type="region of interest" description="Disordered" evidence="1">
    <location>
        <begin position="328"/>
        <end position="358"/>
    </location>
</feature>
<keyword evidence="5" id="KW-1185">Reference proteome</keyword>
<evidence type="ECO:0000256" key="3">
    <source>
        <dbReference type="SAM" id="SignalP"/>
    </source>
</evidence>
<feature type="region of interest" description="Disordered" evidence="1">
    <location>
        <begin position="248"/>
        <end position="292"/>
    </location>
</feature>
<comment type="caution">
    <text evidence="4">The sequence shown here is derived from an EMBL/GenBank/DDBJ whole genome shotgun (WGS) entry which is preliminary data.</text>
</comment>
<keyword evidence="2" id="KW-0812">Transmembrane</keyword>
<feature type="signal peptide" evidence="3">
    <location>
        <begin position="1"/>
        <end position="20"/>
    </location>
</feature>